<sequence length="487" mass="50181">MSELESMIDSFGDVAPGYLDWARFGPLSPAVRAEMHADAEMLGTGRPSGIDLVSDRTAEARELLGRLMELPADEIVLQPSTTHGLSHALFGLAGTVLVPAREFPAVRVAAGRAAEARGVLTVREIDPPDGIVRVENVAAALTDDVTAVALSLVDFRTGALVDLAGLREAIGDRLLIVDAIQAFGVVDVDWGLADVVVGNGYKWLRAGRGTGFARFSPRARERIVPVLSGISGMVGDAGTLGLPAPREGAAAYSVAPSDPLAASRLAASLRELLDVGVADVAAHVRDRARDVISLADAFGVPVLTPRDAHAGIVALLPDPADAAALAAAFANHGVTVTARGSSIRVSTHLGSGSASIDLLGAALADAAARRVVAIDFSAERGPDPSASEVFTIEIPEEDALLARPSDATDDGTPEQSDEAVAFDGNIAQVEIAASDTAEVVIATVEDDTDPYASDASSGADVPLIVHSDGESDADVSGDDEHRESVQI</sequence>
<organism evidence="3 4">
    <name type="scientific">Microbacterium dextranolyticum</name>
    <dbReference type="NCBI Taxonomy" id="36806"/>
    <lineage>
        <taxon>Bacteria</taxon>
        <taxon>Bacillati</taxon>
        <taxon>Actinomycetota</taxon>
        <taxon>Actinomycetes</taxon>
        <taxon>Micrococcales</taxon>
        <taxon>Microbacteriaceae</taxon>
        <taxon>Microbacterium</taxon>
    </lineage>
</organism>
<proteinExistence type="predicted"/>
<dbReference type="AlphaFoldDB" id="A0A9W6HN38"/>
<dbReference type="InterPro" id="IPR000192">
    <property type="entry name" value="Aminotrans_V_dom"/>
</dbReference>
<dbReference type="Proteomes" id="UP001142291">
    <property type="component" value="Unassembled WGS sequence"/>
</dbReference>
<evidence type="ECO:0000313" key="4">
    <source>
        <dbReference type="Proteomes" id="UP001142291"/>
    </source>
</evidence>
<evidence type="ECO:0000259" key="2">
    <source>
        <dbReference type="Pfam" id="PF00266"/>
    </source>
</evidence>
<dbReference type="InterPro" id="IPR015421">
    <property type="entry name" value="PyrdxlP-dep_Trfase_major"/>
</dbReference>
<feature type="domain" description="Aminotransferase class V" evidence="2">
    <location>
        <begin position="56"/>
        <end position="342"/>
    </location>
</feature>
<comment type="caution">
    <text evidence="3">The sequence shown here is derived from an EMBL/GenBank/DDBJ whole genome shotgun (WGS) entry which is preliminary data.</text>
</comment>
<reference evidence="3" key="1">
    <citation type="journal article" date="2014" name="Int. J. Syst. Evol. Microbiol.">
        <title>Complete genome sequence of Corynebacterium casei LMG S-19264T (=DSM 44701T), isolated from a smear-ripened cheese.</title>
        <authorList>
            <consortium name="US DOE Joint Genome Institute (JGI-PGF)"/>
            <person name="Walter F."/>
            <person name="Albersmeier A."/>
            <person name="Kalinowski J."/>
            <person name="Ruckert C."/>
        </authorList>
    </citation>
    <scope>NUCLEOTIDE SEQUENCE</scope>
    <source>
        <strain evidence="3">VKM Ac-1940</strain>
    </source>
</reference>
<evidence type="ECO:0000256" key="1">
    <source>
        <dbReference type="SAM" id="MobiDB-lite"/>
    </source>
</evidence>
<dbReference type="Gene3D" id="3.90.1150.10">
    <property type="entry name" value="Aspartate Aminotransferase, domain 1"/>
    <property type="match status" value="1"/>
</dbReference>
<accession>A0A9W6HN38</accession>
<dbReference type="Pfam" id="PF00266">
    <property type="entry name" value="Aminotran_5"/>
    <property type="match status" value="1"/>
</dbReference>
<dbReference type="InterPro" id="IPR015422">
    <property type="entry name" value="PyrdxlP-dep_Trfase_small"/>
</dbReference>
<evidence type="ECO:0000313" key="3">
    <source>
        <dbReference type="EMBL" id="GLJ95548.1"/>
    </source>
</evidence>
<feature type="compositionally biased region" description="Basic and acidic residues" evidence="1">
    <location>
        <begin position="478"/>
        <end position="487"/>
    </location>
</feature>
<dbReference type="Gene3D" id="3.40.640.10">
    <property type="entry name" value="Type I PLP-dependent aspartate aminotransferase-like (Major domain)"/>
    <property type="match status" value="1"/>
</dbReference>
<dbReference type="PANTHER" id="PTHR43586">
    <property type="entry name" value="CYSTEINE DESULFURASE"/>
    <property type="match status" value="1"/>
</dbReference>
<name>A0A9W6HN38_9MICO</name>
<dbReference type="PANTHER" id="PTHR43586:SF15">
    <property type="entry name" value="BLR3095 PROTEIN"/>
    <property type="match status" value="1"/>
</dbReference>
<dbReference type="EMBL" id="BSER01000009">
    <property type="protein sequence ID" value="GLJ95548.1"/>
    <property type="molecule type" value="Genomic_DNA"/>
</dbReference>
<feature type="region of interest" description="Disordered" evidence="1">
    <location>
        <begin position="445"/>
        <end position="487"/>
    </location>
</feature>
<protein>
    <recommendedName>
        <fullName evidence="2">Aminotransferase class V domain-containing protein</fullName>
    </recommendedName>
</protein>
<dbReference type="RefSeq" id="WP_271202524.1">
    <property type="nucleotide sequence ID" value="NZ_BAAAUR010000001.1"/>
</dbReference>
<keyword evidence="4" id="KW-1185">Reference proteome</keyword>
<dbReference type="SUPFAM" id="SSF53383">
    <property type="entry name" value="PLP-dependent transferases"/>
    <property type="match status" value="1"/>
</dbReference>
<dbReference type="InterPro" id="IPR015424">
    <property type="entry name" value="PyrdxlP-dep_Trfase"/>
</dbReference>
<gene>
    <name evidence="3" type="ORF">GCM10017591_16110</name>
</gene>
<reference evidence="3" key="2">
    <citation type="submission" date="2023-01" db="EMBL/GenBank/DDBJ databases">
        <authorList>
            <person name="Sun Q."/>
            <person name="Evtushenko L."/>
        </authorList>
    </citation>
    <scope>NUCLEOTIDE SEQUENCE</scope>
    <source>
        <strain evidence="3">VKM Ac-1940</strain>
    </source>
</reference>